<protein>
    <submittedName>
        <fullName evidence="1">Uncharacterized protein</fullName>
    </submittedName>
</protein>
<reference evidence="1" key="1">
    <citation type="submission" date="2020-11" db="EMBL/GenBank/DDBJ databases">
        <authorList>
            <consortium name="DOE Joint Genome Institute"/>
            <person name="Ahrendt S."/>
            <person name="Riley R."/>
            <person name="Andreopoulos W."/>
            <person name="Labutti K."/>
            <person name="Pangilinan J."/>
            <person name="Ruiz-Duenas F.J."/>
            <person name="Barrasa J.M."/>
            <person name="Sanchez-Garcia M."/>
            <person name="Camarero S."/>
            <person name="Miyauchi S."/>
            <person name="Serrano A."/>
            <person name="Linde D."/>
            <person name="Babiker R."/>
            <person name="Drula E."/>
            <person name="Ayuso-Fernandez I."/>
            <person name="Pacheco R."/>
            <person name="Padilla G."/>
            <person name="Ferreira P."/>
            <person name="Barriuso J."/>
            <person name="Kellner H."/>
            <person name="Castanera R."/>
            <person name="Alfaro M."/>
            <person name="Ramirez L."/>
            <person name="Pisabarro A.G."/>
            <person name="Kuo A."/>
            <person name="Tritt A."/>
            <person name="Lipzen A."/>
            <person name="He G."/>
            <person name="Yan M."/>
            <person name="Ng V."/>
            <person name="Cullen D."/>
            <person name="Martin F."/>
            <person name="Rosso M.-N."/>
            <person name="Henrissat B."/>
            <person name="Hibbett D."/>
            <person name="Martinez A.T."/>
            <person name="Grigoriev I.V."/>
        </authorList>
    </citation>
    <scope>NUCLEOTIDE SEQUENCE</scope>
    <source>
        <strain evidence="1">CIRM-BRFM 674</strain>
    </source>
</reference>
<dbReference type="Proteomes" id="UP000807469">
    <property type="component" value="Unassembled WGS sequence"/>
</dbReference>
<dbReference type="EMBL" id="MU155157">
    <property type="protein sequence ID" value="KAF9483090.1"/>
    <property type="molecule type" value="Genomic_DNA"/>
</dbReference>
<evidence type="ECO:0000313" key="1">
    <source>
        <dbReference type="EMBL" id="KAF9483090.1"/>
    </source>
</evidence>
<organism evidence="1 2">
    <name type="scientific">Pholiota conissans</name>
    <dbReference type="NCBI Taxonomy" id="109636"/>
    <lineage>
        <taxon>Eukaryota</taxon>
        <taxon>Fungi</taxon>
        <taxon>Dikarya</taxon>
        <taxon>Basidiomycota</taxon>
        <taxon>Agaricomycotina</taxon>
        <taxon>Agaricomycetes</taxon>
        <taxon>Agaricomycetidae</taxon>
        <taxon>Agaricales</taxon>
        <taxon>Agaricineae</taxon>
        <taxon>Strophariaceae</taxon>
        <taxon>Pholiota</taxon>
    </lineage>
</organism>
<proteinExistence type="predicted"/>
<dbReference type="AlphaFoldDB" id="A0A9P5ZAE8"/>
<gene>
    <name evidence="1" type="ORF">BDN70DRAFT_918605</name>
</gene>
<sequence length="215" mass="24090">MSGAGGRVDQRRYQERRRASEALKLQVHTLEGLSIWSEPNNSINERQKYLKPGLRSIALVPVIGKPSPHGGTRRACGPVKQERFQICRRGALFKNTVRFWCASSAAAHKSVTKVEVVVAGELSLGELLPHRHRHAGVGFGRAYGHWYRLVELLNWLLVLWEDFGMDAENDSIGGLYSQLDATVMLFKLFECYSKNQVLGGDSGRERGSDDRRTIG</sequence>
<name>A0A9P5ZAE8_9AGAR</name>
<evidence type="ECO:0000313" key="2">
    <source>
        <dbReference type="Proteomes" id="UP000807469"/>
    </source>
</evidence>
<keyword evidence="2" id="KW-1185">Reference proteome</keyword>
<comment type="caution">
    <text evidence="1">The sequence shown here is derived from an EMBL/GenBank/DDBJ whole genome shotgun (WGS) entry which is preliminary data.</text>
</comment>
<accession>A0A9P5ZAE8</accession>